<dbReference type="Proteomes" id="UP001148629">
    <property type="component" value="Unassembled WGS sequence"/>
</dbReference>
<dbReference type="EMBL" id="JANRMS010000245">
    <property type="protein sequence ID" value="KAJ3543413.1"/>
    <property type="molecule type" value="Genomic_DNA"/>
</dbReference>
<organism evidence="1 2">
    <name type="scientific">Fusarium decemcellulare</name>
    <dbReference type="NCBI Taxonomy" id="57161"/>
    <lineage>
        <taxon>Eukaryota</taxon>
        <taxon>Fungi</taxon>
        <taxon>Dikarya</taxon>
        <taxon>Ascomycota</taxon>
        <taxon>Pezizomycotina</taxon>
        <taxon>Sordariomycetes</taxon>
        <taxon>Hypocreomycetidae</taxon>
        <taxon>Hypocreales</taxon>
        <taxon>Nectriaceae</taxon>
        <taxon>Fusarium</taxon>
        <taxon>Fusarium decemcellulare species complex</taxon>
    </lineage>
</organism>
<name>A0ACC1SNJ5_9HYPO</name>
<evidence type="ECO:0000313" key="2">
    <source>
        <dbReference type="Proteomes" id="UP001148629"/>
    </source>
</evidence>
<accession>A0ACC1SNJ5</accession>
<keyword evidence="2" id="KW-1185">Reference proteome</keyword>
<reference evidence="1" key="1">
    <citation type="submission" date="2022-08" db="EMBL/GenBank/DDBJ databases">
        <title>Genome Sequence of Fusarium decemcellulare.</title>
        <authorList>
            <person name="Buettner E."/>
        </authorList>
    </citation>
    <scope>NUCLEOTIDE SEQUENCE</scope>
    <source>
        <strain evidence="1">Babe19</strain>
    </source>
</reference>
<comment type="caution">
    <text evidence="1">The sequence shown here is derived from an EMBL/GenBank/DDBJ whole genome shotgun (WGS) entry which is preliminary data.</text>
</comment>
<proteinExistence type="predicted"/>
<sequence length="141" mass="15362">MDNIPTEANDHEERVDQLASEPISLMLEVRSVSDVAALTMTLQRLVGASGYTLKIENGHYVLRTHYAPSQLLTALGRFGVWIPANVPPPRFRCAQRGGTPPPESPSTQNPQARIVSAIGERERRRCLPVAEGYFTPAGAGV</sequence>
<gene>
    <name evidence="1" type="ORF">NM208_g3594</name>
</gene>
<evidence type="ECO:0000313" key="1">
    <source>
        <dbReference type="EMBL" id="KAJ3543413.1"/>
    </source>
</evidence>
<protein>
    <submittedName>
        <fullName evidence="1">Uncharacterized protein</fullName>
    </submittedName>
</protein>